<name>A0A2S7UXM4_9GAMM</name>
<evidence type="ECO:0000256" key="6">
    <source>
        <dbReference type="SAM" id="Phobius"/>
    </source>
</evidence>
<feature type="transmembrane region" description="Helical" evidence="6">
    <location>
        <begin position="119"/>
        <end position="138"/>
    </location>
</feature>
<protein>
    <recommendedName>
        <fullName evidence="9">Lysoplasmalogenase</fullName>
    </recommendedName>
</protein>
<evidence type="ECO:0000256" key="2">
    <source>
        <dbReference type="ARBA" id="ARBA00007375"/>
    </source>
</evidence>
<comment type="subcellular location">
    <subcellularLocation>
        <location evidence="1">Membrane</location>
        <topology evidence="1">Multi-pass membrane protein</topology>
    </subcellularLocation>
</comment>
<feature type="transmembrane region" description="Helical" evidence="6">
    <location>
        <begin position="93"/>
        <end position="112"/>
    </location>
</feature>
<feature type="transmembrane region" description="Helical" evidence="6">
    <location>
        <begin position="144"/>
        <end position="164"/>
    </location>
</feature>
<comment type="caution">
    <text evidence="7">The sequence shown here is derived from an EMBL/GenBank/DDBJ whole genome shotgun (WGS) entry which is preliminary data.</text>
</comment>
<dbReference type="PANTHER" id="PTHR31885">
    <property type="entry name" value="GH04784P"/>
    <property type="match status" value="1"/>
</dbReference>
<organism evidence="7 8">
    <name type="scientific">Psychrosphaera saromensis</name>
    <dbReference type="NCBI Taxonomy" id="716813"/>
    <lineage>
        <taxon>Bacteria</taxon>
        <taxon>Pseudomonadati</taxon>
        <taxon>Pseudomonadota</taxon>
        <taxon>Gammaproteobacteria</taxon>
        <taxon>Alteromonadales</taxon>
        <taxon>Pseudoalteromonadaceae</taxon>
        <taxon>Psychrosphaera</taxon>
    </lineage>
</organism>
<dbReference type="PANTHER" id="PTHR31885:SF6">
    <property type="entry name" value="GH04784P"/>
    <property type="match status" value="1"/>
</dbReference>
<feature type="transmembrane region" description="Helical" evidence="6">
    <location>
        <begin position="7"/>
        <end position="23"/>
    </location>
</feature>
<evidence type="ECO:0000256" key="4">
    <source>
        <dbReference type="ARBA" id="ARBA00022989"/>
    </source>
</evidence>
<dbReference type="Proteomes" id="UP000239007">
    <property type="component" value="Unassembled WGS sequence"/>
</dbReference>
<keyword evidence="5 6" id="KW-0472">Membrane</keyword>
<evidence type="ECO:0000256" key="5">
    <source>
        <dbReference type="ARBA" id="ARBA00023136"/>
    </source>
</evidence>
<evidence type="ECO:0000256" key="3">
    <source>
        <dbReference type="ARBA" id="ARBA00022692"/>
    </source>
</evidence>
<proteinExistence type="inferred from homology"/>
<gene>
    <name evidence="7" type="ORF">BTO11_14480</name>
</gene>
<keyword evidence="8" id="KW-1185">Reference proteome</keyword>
<evidence type="ECO:0000313" key="7">
    <source>
        <dbReference type="EMBL" id="PQJ54737.1"/>
    </source>
</evidence>
<feature type="transmembrane region" description="Helical" evidence="6">
    <location>
        <begin position="69"/>
        <end position="87"/>
    </location>
</feature>
<dbReference type="AlphaFoldDB" id="A0A2S7UXM4"/>
<evidence type="ECO:0000313" key="8">
    <source>
        <dbReference type="Proteomes" id="UP000239007"/>
    </source>
</evidence>
<dbReference type="InterPro" id="IPR012506">
    <property type="entry name" value="TMEM86B-like"/>
</dbReference>
<evidence type="ECO:0008006" key="9">
    <source>
        <dbReference type="Google" id="ProtNLM"/>
    </source>
</evidence>
<dbReference type="GO" id="GO:0016020">
    <property type="term" value="C:membrane"/>
    <property type="evidence" value="ECO:0007669"/>
    <property type="project" value="UniProtKB-SubCell"/>
</dbReference>
<dbReference type="OrthoDB" id="5592477at2"/>
<dbReference type="EMBL" id="MSCH01000003">
    <property type="protein sequence ID" value="PQJ54737.1"/>
    <property type="molecule type" value="Genomic_DNA"/>
</dbReference>
<sequence length="231" mass="25697">MTKKTTYLYLLLATLYCLLTLLKPYPFAWLVKILPMLVLLYTVSLEVIVKSTLPKIANNQTSNQNGKTVTMLLMALLCSTCGDILLAMQGEHFFISGLTSFLIAHLFFLISFKPLIKQNLIYIPIYAGVAVAVFSLMANKLNELFIPVFVYILVLLAMAVGTLLSSKSNKWMVIGGVFFVVSDSLIGLTKFYIEIPQSQLWIMITYYAAQYCLVNGLLAASTRVASYEGGE</sequence>
<dbReference type="GO" id="GO:0016787">
    <property type="term" value="F:hydrolase activity"/>
    <property type="evidence" value="ECO:0007669"/>
    <property type="project" value="TreeGrafter"/>
</dbReference>
<feature type="transmembrane region" description="Helical" evidence="6">
    <location>
        <begin position="171"/>
        <end position="193"/>
    </location>
</feature>
<feature type="transmembrane region" description="Helical" evidence="6">
    <location>
        <begin position="29"/>
        <end position="49"/>
    </location>
</feature>
<comment type="similarity">
    <text evidence="2">Belongs to the TMEM86 family.</text>
</comment>
<keyword evidence="4 6" id="KW-1133">Transmembrane helix</keyword>
<feature type="transmembrane region" description="Helical" evidence="6">
    <location>
        <begin position="199"/>
        <end position="218"/>
    </location>
</feature>
<evidence type="ECO:0000256" key="1">
    <source>
        <dbReference type="ARBA" id="ARBA00004141"/>
    </source>
</evidence>
<dbReference type="RefSeq" id="WP_105053260.1">
    <property type="nucleotide sequence ID" value="NZ_BMYG01000001.1"/>
</dbReference>
<reference evidence="7 8" key="1">
    <citation type="submission" date="2016-12" db="EMBL/GenBank/DDBJ databases">
        <title>Diversity of luminous bacteria.</title>
        <authorList>
            <person name="Yoshizawa S."/>
            <person name="Kogure K."/>
        </authorList>
    </citation>
    <scope>NUCLEOTIDE SEQUENCE [LARGE SCALE GENOMIC DNA]</scope>
    <source>
        <strain evidence="7 8">SA4-48</strain>
    </source>
</reference>
<accession>A0A2S7UXM4</accession>
<dbReference type="Pfam" id="PF07947">
    <property type="entry name" value="YhhN"/>
    <property type="match status" value="1"/>
</dbReference>
<keyword evidence="3 6" id="KW-0812">Transmembrane</keyword>